<dbReference type="InterPro" id="IPR003395">
    <property type="entry name" value="RecF/RecN/SMC_N"/>
</dbReference>
<evidence type="ECO:0000256" key="13">
    <source>
        <dbReference type="SAM" id="MobiDB-lite"/>
    </source>
</evidence>
<dbReference type="EMBL" id="MCFI01000015">
    <property type="protein sequence ID" value="ORY79506.1"/>
    <property type="molecule type" value="Genomic_DNA"/>
</dbReference>
<feature type="coiled-coil region" evidence="12">
    <location>
        <begin position="911"/>
        <end position="971"/>
    </location>
</feature>
<protein>
    <submittedName>
        <fullName evidence="15">p-loop containing nucleoside triphosphate hydrolase protein</fullName>
    </submittedName>
</protein>
<proteinExistence type="inferred from homology"/>
<feature type="domain" description="RecF/RecN/SMC N-terminal" evidence="14">
    <location>
        <begin position="91"/>
        <end position="1139"/>
    </location>
</feature>
<evidence type="ECO:0000256" key="8">
    <source>
        <dbReference type="ARBA" id="ARBA00023054"/>
    </source>
</evidence>
<evidence type="ECO:0000256" key="2">
    <source>
        <dbReference type="ARBA" id="ARBA00004286"/>
    </source>
</evidence>
<keyword evidence="11" id="KW-0539">Nucleus</keyword>
<dbReference type="OMA" id="MCHDHFY"/>
<evidence type="ECO:0000256" key="10">
    <source>
        <dbReference type="ARBA" id="ARBA00023204"/>
    </source>
</evidence>
<dbReference type="OrthoDB" id="10265785at2759"/>
<name>A0A1Y2F815_PROLT</name>
<keyword evidence="6" id="KW-0227">DNA damage</keyword>
<feature type="compositionally biased region" description="Acidic residues" evidence="13">
    <location>
        <begin position="38"/>
        <end position="66"/>
    </location>
</feature>
<dbReference type="SUPFAM" id="SSF52540">
    <property type="entry name" value="P-loop containing nucleoside triphosphate hydrolases"/>
    <property type="match status" value="2"/>
</dbReference>
<feature type="coiled-coil region" evidence="12">
    <location>
        <begin position="403"/>
        <end position="502"/>
    </location>
</feature>
<dbReference type="STRING" id="56484.A0A1Y2F815"/>
<keyword evidence="9" id="KW-0233">DNA recombination</keyword>
<evidence type="ECO:0000256" key="7">
    <source>
        <dbReference type="ARBA" id="ARBA00022840"/>
    </source>
</evidence>
<evidence type="ECO:0000313" key="15">
    <source>
        <dbReference type="EMBL" id="ORY79506.1"/>
    </source>
</evidence>
<keyword evidence="15" id="KW-0378">Hydrolase</keyword>
<comment type="similarity">
    <text evidence="3">Belongs to the SMC family. SMC6 subfamily.</text>
</comment>
<evidence type="ECO:0000313" key="16">
    <source>
        <dbReference type="Proteomes" id="UP000193685"/>
    </source>
</evidence>
<dbReference type="GO" id="GO:0003684">
    <property type="term" value="F:damaged DNA binding"/>
    <property type="evidence" value="ECO:0007669"/>
    <property type="project" value="TreeGrafter"/>
</dbReference>
<dbReference type="GO" id="GO:0005634">
    <property type="term" value="C:nucleus"/>
    <property type="evidence" value="ECO:0007669"/>
    <property type="project" value="UniProtKB-SubCell"/>
</dbReference>
<evidence type="ECO:0000256" key="4">
    <source>
        <dbReference type="ARBA" id="ARBA00022454"/>
    </source>
</evidence>
<dbReference type="RefSeq" id="XP_040723877.1">
    <property type="nucleotide sequence ID" value="XM_040871432.1"/>
</dbReference>
<dbReference type="GO" id="GO:0000724">
    <property type="term" value="P:double-strand break repair via homologous recombination"/>
    <property type="evidence" value="ECO:0007669"/>
    <property type="project" value="TreeGrafter"/>
</dbReference>
<dbReference type="GO" id="GO:0030915">
    <property type="term" value="C:Smc5-Smc6 complex"/>
    <property type="evidence" value="ECO:0007669"/>
    <property type="project" value="TreeGrafter"/>
</dbReference>
<accession>A0A1Y2F815</accession>
<dbReference type="GeneID" id="63788031"/>
<reference evidence="15 16" key="1">
    <citation type="submission" date="2016-07" db="EMBL/GenBank/DDBJ databases">
        <title>Pervasive Adenine N6-methylation of Active Genes in Fungi.</title>
        <authorList>
            <consortium name="DOE Joint Genome Institute"/>
            <person name="Mondo S.J."/>
            <person name="Dannebaum R.O."/>
            <person name="Kuo R.C."/>
            <person name="Labutti K."/>
            <person name="Haridas S."/>
            <person name="Kuo A."/>
            <person name="Salamov A."/>
            <person name="Ahrendt S.R."/>
            <person name="Lipzen A."/>
            <person name="Sullivan W."/>
            <person name="Andreopoulos W.B."/>
            <person name="Clum A."/>
            <person name="Lindquist E."/>
            <person name="Daum C."/>
            <person name="Ramamoorthy G.K."/>
            <person name="Gryganskyi A."/>
            <person name="Culley D."/>
            <person name="Magnuson J.K."/>
            <person name="James T.Y."/>
            <person name="O'Malley M.A."/>
            <person name="Stajich J.E."/>
            <person name="Spatafora J.W."/>
            <person name="Visel A."/>
            <person name="Grigoriev I.V."/>
        </authorList>
    </citation>
    <scope>NUCLEOTIDE SEQUENCE [LARGE SCALE GENOMIC DNA]</scope>
    <source>
        <strain evidence="15 16">12-1054</strain>
    </source>
</reference>
<keyword evidence="10" id="KW-0234">DNA repair</keyword>
<keyword evidence="7" id="KW-0067">ATP-binding</keyword>
<sequence>MPGRRVRGNDSGDEEFEIHVDETPPTKRVRRNKYVGEEAADNQEDGDDVESAPEETENEDDDDEDIDAEEEVILPTTQSSQHSKIAEAGTIESIELFDFMCHAHFKIELGPNLNFVVGMNGSGKSAVLTAITVCLGGKAAASGRGTSVKSLVRDGASQATIIIVMRNKGEDAFLPKQYGDRIIVERKFKLDGSGSYALKSSGGTRYGSRKEDLDQLCDHFGLQIDNPMNILSQDFAREFLAQSTPTTLYALFMKGIDMSQLEADHNLLNEQIATTTTILETREAGVAALKEQVDAAEKMFATTESARKTNEELDAIKDEMAWAQVVEAEEARDAYNSEIAEYEEKLRRAEEKVGKGEIKLEEIRSQMIALRARCSEIEGVELQPIRDRKAAILKEVNAGKEELLRLASDNRDLMDQIKRAKRDVIQCQKAVDDEREAQATNAAGRRVQHLEEQKRTIETNLASVRALGDSIAAEAEEIARNRERKEHALADASRRAASLKEDTFKMQAHINQQKEAQKDGVRAYPDGMQKLLDGIERNKWVHKPIGPFGMTMKLKYREWADIVENYFGRNLNSFYVKTYKDKMQLQNLMRSVNCSSTIVFSTDDSPFRVDEPDPKYLTILRAIEWSNESVKRRLLISHSVGNQLLIKDRREADDLMNGRSKPAHAHCAYAISADNPRKGFRIGGGAAGSSSSSPVDQWNGQFRLTTLSSAMIEQEKQRLKRMEAEFMEAEDVSRTLRRELNDLTKQLADCESQRKGNVRKISRAEAELRKIAEQLDEVDVLDDGKLSGLLENLAVSEQAQITLDNSYQALSEERAELDRAQLERKLLLTAADKELKELEGKLAGLTPQLDELADQMSQLEAHTDHYRNQVPKYRKSLEDSQARQKEQDIEVRNITRMASQMCARVEVTKSRAQLNQLLNTKTRVLQRLQKDFDGQSVAEIASELDRAKTAYKNATSDIKELQELVDMLTECLDQRITERERFRKQICLRVRYNFQQHLSNRSYKGRIRFDHKAQQLIMKVSPTKESAEAAALLAKGSELSASKGKRGRNAAGGNNKGLSGGEKSFTTICLLLSMWDAMNCPIRALDEFDVFMDAVNRTVALSMITKSTNESADKQFILITPQDMQGVKEDKYTKIMMLHDPRTMRNRLTASA</sequence>
<feature type="region of interest" description="Disordered" evidence="13">
    <location>
        <begin position="1"/>
        <end position="66"/>
    </location>
</feature>
<dbReference type="GO" id="GO:0035861">
    <property type="term" value="C:site of double-strand break"/>
    <property type="evidence" value="ECO:0007669"/>
    <property type="project" value="TreeGrafter"/>
</dbReference>
<comment type="caution">
    <text evidence="15">The sequence shown here is derived from an EMBL/GenBank/DDBJ whole genome shotgun (WGS) entry which is preliminary data.</text>
</comment>
<evidence type="ECO:0000256" key="1">
    <source>
        <dbReference type="ARBA" id="ARBA00004123"/>
    </source>
</evidence>
<dbReference type="Gene3D" id="3.40.50.300">
    <property type="entry name" value="P-loop containing nucleotide triphosphate hydrolases"/>
    <property type="match status" value="2"/>
</dbReference>
<comment type="subcellular location">
    <subcellularLocation>
        <location evidence="2">Chromosome</location>
    </subcellularLocation>
    <subcellularLocation>
        <location evidence="1">Nucleus</location>
    </subcellularLocation>
</comment>
<dbReference type="GO" id="GO:0005524">
    <property type="term" value="F:ATP binding"/>
    <property type="evidence" value="ECO:0007669"/>
    <property type="project" value="UniProtKB-KW"/>
</dbReference>
<keyword evidence="4" id="KW-0158">Chromosome</keyword>
<dbReference type="GO" id="GO:0003697">
    <property type="term" value="F:single-stranded DNA binding"/>
    <property type="evidence" value="ECO:0007669"/>
    <property type="project" value="TreeGrafter"/>
</dbReference>
<dbReference type="Proteomes" id="UP000193685">
    <property type="component" value="Unassembled WGS sequence"/>
</dbReference>
<organism evidence="15 16">
    <name type="scientific">Protomyces lactucae-debilis</name>
    <dbReference type="NCBI Taxonomy" id="2754530"/>
    <lineage>
        <taxon>Eukaryota</taxon>
        <taxon>Fungi</taxon>
        <taxon>Dikarya</taxon>
        <taxon>Ascomycota</taxon>
        <taxon>Taphrinomycotina</taxon>
        <taxon>Taphrinomycetes</taxon>
        <taxon>Taphrinales</taxon>
        <taxon>Protomycetaceae</taxon>
        <taxon>Protomyces</taxon>
    </lineage>
</organism>
<keyword evidence="16" id="KW-1185">Reference proteome</keyword>
<dbReference type="InterPro" id="IPR027417">
    <property type="entry name" value="P-loop_NTPase"/>
</dbReference>
<keyword evidence="8 12" id="KW-0175">Coiled coil</keyword>
<evidence type="ECO:0000256" key="5">
    <source>
        <dbReference type="ARBA" id="ARBA00022741"/>
    </source>
</evidence>
<gene>
    <name evidence="15" type="ORF">BCR37DRAFT_394229</name>
</gene>
<evidence type="ECO:0000256" key="11">
    <source>
        <dbReference type="ARBA" id="ARBA00023242"/>
    </source>
</evidence>
<feature type="coiled-coil region" evidence="12">
    <location>
        <begin position="286"/>
        <end position="366"/>
    </location>
</feature>
<evidence type="ECO:0000256" key="9">
    <source>
        <dbReference type="ARBA" id="ARBA00023172"/>
    </source>
</evidence>
<evidence type="ECO:0000259" key="14">
    <source>
        <dbReference type="Pfam" id="PF02463"/>
    </source>
</evidence>
<dbReference type="AlphaFoldDB" id="A0A1Y2F815"/>
<feature type="coiled-coil region" evidence="12">
    <location>
        <begin position="712"/>
        <end position="869"/>
    </location>
</feature>
<dbReference type="PANTHER" id="PTHR19306">
    <property type="entry name" value="STRUCTURAL MAINTENANCE OF CHROMOSOMES 5,6 SMC5, SMC6"/>
    <property type="match status" value="1"/>
</dbReference>
<keyword evidence="5" id="KW-0547">Nucleotide-binding</keyword>
<evidence type="ECO:0000256" key="3">
    <source>
        <dbReference type="ARBA" id="ARBA00006793"/>
    </source>
</evidence>
<dbReference type="GO" id="GO:0016787">
    <property type="term" value="F:hydrolase activity"/>
    <property type="evidence" value="ECO:0007669"/>
    <property type="project" value="UniProtKB-KW"/>
</dbReference>
<dbReference type="PANTHER" id="PTHR19306:SF6">
    <property type="entry name" value="STRUCTURAL MAINTENANCE OF CHROMOSOMES PROTEIN 6"/>
    <property type="match status" value="1"/>
</dbReference>
<dbReference type="Pfam" id="PF02463">
    <property type="entry name" value="SMC_N"/>
    <property type="match status" value="1"/>
</dbReference>
<evidence type="ECO:0000256" key="12">
    <source>
        <dbReference type="SAM" id="Coils"/>
    </source>
</evidence>
<evidence type="ECO:0000256" key="6">
    <source>
        <dbReference type="ARBA" id="ARBA00022763"/>
    </source>
</evidence>